<dbReference type="HAMAP" id="MF_00252">
    <property type="entry name" value="Lys_tRNA_synth_class2"/>
    <property type="match status" value="1"/>
</dbReference>
<evidence type="ECO:0000256" key="4">
    <source>
        <dbReference type="ARBA" id="ARBA00022475"/>
    </source>
</evidence>
<dbReference type="InterPro" id="IPR012340">
    <property type="entry name" value="NA-bd_OB-fold"/>
</dbReference>
<comment type="similarity">
    <text evidence="3">In the C-terminal section; belongs to the class-II aminoacyl-tRNA synthetase family.</text>
</comment>
<dbReference type="GO" id="GO:0004824">
    <property type="term" value="F:lysine-tRNA ligase activity"/>
    <property type="evidence" value="ECO:0007669"/>
    <property type="project" value="UniProtKB-UniRule"/>
</dbReference>
<feature type="transmembrane region" description="Helical" evidence="20">
    <location>
        <begin position="109"/>
        <end position="129"/>
    </location>
</feature>
<feature type="domain" description="Aminoacyl-transfer RNA synthetases class-II family profile" evidence="21">
    <location>
        <begin position="788"/>
        <end position="1100"/>
    </location>
</feature>
<reference evidence="22" key="1">
    <citation type="submission" date="2020-12" db="EMBL/GenBank/DDBJ databases">
        <title>Genomic characterization of non-nitrogen-fixing Frankia strains.</title>
        <authorList>
            <person name="Carlos-Shanley C."/>
            <person name="Guerra T."/>
            <person name="Hahn D."/>
        </authorList>
    </citation>
    <scope>NUCLEOTIDE SEQUENCE</scope>
    <source>
        <strain evidence="22">CN6</strain>
    </source>
</reference>
<dbReference type="InterPro" id="IPR044136">
    <property type="entry name" value="Lys-tRNA-ligase_II_N"/>
</dbReference>
<evidence type="ECO:0000256" key="2">
    <source>
        <dbReference type="ARBA" id="ARBA00005270"/>
    </source>
</evidence>
<evidence type="ECO:0000256" key="13">
    <source>
        <dbReference type="ARBA" id="ARBA00023146"/>
    </source>
</evidence>
<evidence type="ECO:0000256" key="6">
    <source>
        <dbReference type="ARBA" id="ARBA00022679"/>
    </source>
</evidence>
<keyword evidence="19" id="KW-0460">Magnesium</keyword>
<evidence type="ECO:0000256" key="8">
    <source>
        <dbReference type="ARBA" id="ARBA00022723"/>
    </source>
</evidence>
<dbReference type="GO" id="GO:0005829">
    <property type="term" value="C:cytosol"/>
    <property type="evidence" value="ECO:0007669"/>
    <property type="project" value="TreeGrafter"/>
</dbReference>
<keyword evidence="19" id="KW-0648">Protein biosynthesis</keyword>
<evidence type="ECO:0000256" key="17">
    <source>
        <dbReference type="ARBA" id="ARBA00047540"/>
    </source>
</evidence>
<dbReference type="GO" id="GO:0005524">
    <property type="term" value="F:ATP binding"/>
    <property type="evidence" value="ECO:0007669"/>
    <property type="project" value="UniProtKB-UniRule"/>
</dbReference>
<dbReference type="GO" id="GO:0050071">
    <property type="term" value="F:phosphatidylglycerol lysyltransferase activity"/>
    <property type="evidence" value="ECO:0007669"/>
    <property type="project" value="UniProtKB-EC"/>
</dbReference>
<feature type="transmembrane region" description="Helical" evidence="20">
    <location>
        <begin position="204"/>
        <end position="227"/>
    </location>
</feature>
<keyword evidence="5 19" id="KW-0436">Ligase</keyword>
<feature type="transmembrane region" description="Helical" evidence="20">
    <location>
        <begin position="7"/>
        <end position="29"/>
    </location>
</feature>
<sequence length="1110" mass="120533">MDGRGDAVVSVVGRILLVAACWSLVSLALRRVHWARRVDDVFGLVNLPVSPSLFSTALLFVLAGAVRRRMRGALWLLLAFQAVAAGYLIALLVRFVTGARDVRDLSTLGAAYLVANAAVTVAVMALLWLSRPAFSSRLEPGARWRALGVLVGGLAASVALSVALTLLFPAQLTGVGRRVVWGARAALGVEPNSSEVGWQGQHGYHWIAVLAGLLSAVSLIAAAVVFLRSARAKAYLTAADELVVRGLLLRAGQRDSLGYFATRHDKSVVFSPRRDAAVTYRVLAAVSLASADPIGPRAAWAGAIEAWLAEARLFGWFPAVLAASEEGARAYVAAGLKALPIGDEAVIDVAEFSLRDARMEPVRRAARRVRRAGYTITVTRHGALSAGELAEIGRRAEDWRRDDTERGFSMALGRLGDPADEACVAVLAHDGDGQLRGVLSMVPWGSRGLSLDLMRRERNAENGLVEAMVAALVDAARDELGVRVISLNFAIFREVFSAAERIGAGPGARLNARVLTSASRFWQIESLYRSNARYLPRWTPRYLCYDSTLTLTRVAFAAGMAEGYLPTFARPREPARDTAVEYDGRELPFAEAVAAQRRAAFRLDLPRQRPAEQQRVRHAKLDRLRAAGMDPYPAAVARDSEIADLRSRFGDLAPDTRTDRRVSVTGRVHALRDHGGLIFAVLREGDASIQVMVDRSRLDPALHRLFRAAVDLGDHLSVTGEVTTSRRGELSVSATGWQMAAKCLRPLPSARAGFTDPDARARQRHLDMIVNADTRRMLVGRSRAVGEIRRFFVSRRFTEVETPMLQAVHGGANARPFITHINAYDSTLYLRIAPELYLKRLCVGGMPRIFELNRNFRNEGADATHNPEFTSVEAYQAYSDYLEMRDLTRELVIAVATAVHGAPIARRPGPDGRLADVDLSGPWRSVTVHDAVSAAVGRAVTADTPREELAGLCRERGITPPLDAAAGTLVAALYDELVEPATTDPTFYLDFPAATSPLTRAHRRDARLAERWDLVAFGVEIGTAYSELVDPVDQRTRLTEQSLLAAAGDPEAMQVDEAFLSALEYAMPPTGGLGIGVDRLVMMLTGASIRQTLAFPFVRPAPLPAAAPGR</sequence>
<evidence type="ECO:0000256" key="9">
    <source>
        <dbReference type="ARBA" id="ARBA00022741"/>
    </source>
</evidence>
<gene>
    <name evidence="22" type="primary">lysX</name>
    <name evidence="19" type="synonym">lysS</name>
    <name evidence="22" type="ORF">I7412_02330</name>
</gene>
<dbReference type="SUPFAM" id="SSF55681">
    <property type="entry name" value="Class II aaRS and biotin synthetases"/>
    <property type="match status" value="1"/>
</dbReference>
<name>A0A937R6A2_9ACTN</name>
<feature type="transmembrane region" description="Helical" evidence="20">
    <location>
        <begin position="74"/>
        <end position="97"/>
    </location>
</feature>
<comment type="catalytic activity">
    <reaction evidence="18 19">
        <text>tRNA(Lys) + L-lysine + ATP = L-lysyl-tRNA(Lys) + AMP + diphosphate</text>
        <dbReference type="Rhea" id="RHEA:20792"/>
        <dbReference type="Rhea" id="RHEA-COMP:9696"/>
        <dbReference type="Rhea" id="RHEA-COMP:9697"/>
        <dbReference type="ChEBI" id="CHEBI:30616"/>
        <dbReference type="ChEBI" id="CHEBI:32551"/>
        <dbReference type="ChEBI" id="CHEBI:33019"/>
        <dbReference type="ChEBI" id="CHEBI:78442"/>
        <dbReference type="ChEBI" id="CHEBI:78529"/>
        <dbReference type="ChEBI" id="CHEBI:456215"/>
        <dbReference type="EC" id="6.1.1.6"/>
    </reaction>
</comment>
<dbReference type="InterPro" id="IPR031553">
    <property type="entry name" value="tRNA-synt_2_TM"/>
</dbReference>
<feature type="binding site" evidence="19">
    <location>
        <position position="1020"/>
    </location>
    <ligand>
        <name>Mg(2+)</name>
        <dbReference type="ChEBI" id="CHEBI:18420"/>
        <label>1</label>
    </ligand>
</feature>
<dbReference type="InterPro" id="IPR045864">
    <property type="entry name" value="aa-tRNA-synth_II/BPL/LPL"/>
</dbReference>
<keyword evidence="12" id="KW-0443">Lipid metabolism</keyword>
<evidence type="ECO:0000256" key="14">
    <source>
        <dbReference type="ARBA" id="ARBA00023251"/>
    </source>
</evidence>
<comment type="subunit">
    <text evidence="19">Homodimer.</text>
</comment>
<dbReference type="GO" id="GO:0005886">
    <property type="term" value="C:plasma membrane"/>
    <property type="evidence" value="ECO:0007669"/>
    <property type="project" value="UniProtKB-SubCell"/>
</dbReference>
<dbReference type="InterPro" id="IPR002313">
    <property type="entry name" value="Lys-tRNA-ligase_II"/>
</dbReference>
<dbReference type="InterPro" id="IPR004365">
    <property type="entry name" value="NA-bd_OB_tRNA"/>
</dbReference>
<keyword evidence="15" id="KW-0511">Multifunctional enzyme</keyword>
<keyword evidence="8 19" id="KW-0479">Metal-binding</keyword>
<dbReference type="InterPro" id="IPR006195">
    <property type="entry name" value="aa-tRNA-synth_II"/>
</dbReference>
<dbReference type="PROSITE" id="PS50862">
    <property type="entry name" value="AA_TRNA_LIGASE_II"/>
    <property type="match status" value="1"/>
</dbReference>
<keyword evidence="4" id="KW-1003">Cell membrane</keyword>
<dbReference type="Pfam" id="PF00152">
    <property type="entry name" value="tRNA-synt_2"/>
    <property type="match status" value="1"/>
</dbReference>
<dbReference type="RefSeq" id="WP_203001806.1">
    <property type="nucleotide sequence ID" value="NZ_JADWYV010000033.1"/>
</dbReference>
<dbReference type="InterPro" id="IPR004364">
    <property type="entry name" value="Aa-tRNA-synt_II"/>
</dbReference>
<feature type="transmembrane region" description="Helical" evidence="20">
    <location>
        <begin position="41"/>
        <end position="62"/>
    </location>
</feature>
<evidence type="ECO:0000313" key="23">
    <source>
        <dbReference type="Proteomes" id="UP000604475"/>
    </source>
</evidence>
<dbReference type="AlphaFoldDB" id="A0A937R6A2"/>
<dbReference type="InterPro" id="IPR018149">
    <property type="entry name" value="Lys-tRNA-synth_II_C"/>
</dbReference>
<dbReference type="Pfam" id="PF01336">
    <property type="entry name" value="tRNA_anti-codon"/>
    <property type="match status" value="1"/>
</dbReference>
<keyword evidence="23" id="KW-1185">Reference proteome</keyword>
<evidence type="ECO:0000259" key="21">
    <source>
        <dbReference type="PROSITE" id="PS50862"/>
    </source>
</evidence>
<evidence type="ECO:0000256" key="18">
    <source>
        <dbReference type="ARBA" id="ARBA00048573"/>
    </source>
</evidence>
<keyword evidence="19" id="KW-0963">Cytoplasm</keyword>
<comment type="cofactor">
    <cofactor evidence="19">
        <name>Mg(2+)</name>
        <dbReference type="ChEBI" id="CHEBI:18420"/>
    </cofactor>
    <text evidence="19">Binds 3 Mg(2+) ions per subunit.</text>
</comment>
<dbReference type="GO" id="GO:0006430">
    <property type="term" value="P:lysyl-tRNA aminoacylation"/>
    <property type="evidence" value="ECO:0007669"/>
    <property type="project" value="UniProtKB-UniRule"/>
</dbReference>
<proteinExistence type="inferred from homology"/>
<comment type="subcellular location">
    <subcellularLocation>
        <location evidence="1">Cell membrane</location>
        <topology evidence="1">Multi-pass membrane protein</topology>
    </subcellularLocation>
    <subcellularLocation>
        <location evidence="19">Cytoplasm</location>
    </subcellularLocation>
</comment>
<dbReference type="GO" id="GO:0000287">
    <property type="term" value="F:magnesium ion binding"/>
    <property type="evidence" value="ECO:0007669"/>
    <property type="project" value="UniProtKB-UniRule"/>
</dbReference>
<dbReference type="PANTHER" id="PTHR42918">
    <property type="entry name" value="LYSYL-TRNA SYNTHETASE"/>
    <property type="match status" value="1"/>
</dbReference>
<protein>
    <recommendedName>
        <fullName evidence="19">Lysine--tRNA ligase</fullName>
        <ecNumber evidence="19">6.1.1.6</ecNumber>
    </recommendedName>
    <alternativeName>
        <fullName evidence="19">Lysyl-tRNA synthetase</fullName>
        <shortName evidence="19">LysRS</shortName>
    </alternativeName>
</protein>
<dbReference type="Proteomes" id="UP000604475">
    <property type="component" value="Unassembled WGS sequence"/>
</dbReference>
<evidence type="ECO:0000256" key="19">
    <source>
        <dbReference type="HAMAP-Rule" id="MF_00252"/>
    </source>
</evidence>
<evidence type="ECO:0000256" key="10">
    <source>
        <dbReference type="ARBA" id="ARBA00022840"/>
    </source>
</evidence>
<dbReference type="EMBL" id="JAEACQ010000122">
    <property type="protein sequence ID" value="MBL7626031.1"/>
    <property type="molecule type" value="Genomic_DNA"/>
</dbReference>
<comment type="caution">
    <text evidence="22">The sequence shown here is derived from an EMBL/GenBank/DDBJ whole genome shotgun (WGS) entry which is preliminary data.</text>
</comment>
<evidence type="ECO:0000256" key="16">
    <source>
        <dbReference type="ARBA" id="ARBA00024681"/>
    </source>
</evidence>
<dbReference type="Gene3D" id="2.40.50.140">
    <property type="entry name" value="Nucleic acid-binding proteins"/>
    <property type="match status" value="1"/>
</dbReference>
<evidence type="ECO:0000256" key="11">
    <source>
        <dbReference type="ARBA" id="ARBA00022989"/>
    </source>
</evidence>
<evidence type="ECO:0000256" key="1">
    <source>
        <dbReference type="ARBA" id="ARBA00004651"/>
    </source>
</evidence>
<organism evidence="22 23">
    <name type="scientific">Frankia nepalensis</name>
    <dbReference type="NCBI Taxonomy" id="1836974"/>
    <lineage>
        <taxon>Bacteria</taxon>
        <taxon>Bacillati</taxon>
        <taxon>Actinomycetota</taxon>
        <taxon>Actinomycetes</taxon>
        <taxon>Frankiales</taxon>
        <taxon>Frankiaceae</taxon>
        <taxon>Frankia</taxon>
    </lineage>
</organism>
<dbReference type="GO" id="GO:0006629">
    <property type="term" value="P:lipid metabolic process"/>
    <property type="evidence" value="ECO:0007669"/>
    <property type="project" value="UniProtKB-KW"/>
</dbReference>
<keyword evidence="20" id="KW-0472">Membrane</keyword>
<dbReference type="GO" id="GO:0000049">
    <property type="term" value="F:tRNA binding"/>
    <property type="evidence" value="ECO:0007669"/>
    <property type="project" value="TreeGrafter"/>
</dbReference>
<accession>A0A937R6A2</accession>
<feature type="binding site" evidence="19">
    <location>
        <position position="1020"/>
    </location>
    <ligand>
        <name>Mg(2+)</name>
        <dbReference type="ChEBI" id="CHEBI:18420"/>
        <label>2</label>
    </ligand>
</feature>
<dbReference type="InterPro" id="IPR024320">
    <property type="entry name" value="LPG_synthase_C"/>
</dbReference>
<dbReference type="CDD" id="cd04322">
    <property type="entry name" value="LysRS_N"/>
    <property type="match status" value="1"/>
</dbReference>
<evidence type="ECO:0000256" key="3">
    <source>
        <dbReference type="ARBA" id="ARBA00009968"/>
    </source>
</evidence>
<dbReference type="Pfam" id="PF16995">
    <property type="entry name" value="tRNA-synt_2_TM"/>
    <property type="match status" value="1"/>
</dbReference>
<keyword evidence="6 22" id="KW-0808">Transferase</keyword>
<comment type="catalytic activity">
    <reaction evidence="17">
        <text>L-lysyl-tRNA(Lys) + a 1,2-diacyl-sn-glycero-3-phospho-(1'-sn-glycerol) = a 1,2-diacyl-sn-glycero-3-phospho-1'-(3'-O-L-lysyl)-sn-glycerol + tRNA(Lys)</text>
        <dbReference type="Rhea" id="RHEA:10668"/>
        <dbReference type="Rhea" id="RHEA-COMP:9696"/>
        <dbReference type="Rhea" id="RHEA-COMP:9697"/>
        <dbReference type="ChEBI" id="CHEBI:64716"/>
        <dbReference type="ChEBI" id="CHEBI:75792"/>
        <dbReference type="ChEBI" id="CHEBI:78442"/>
        <dbReference type="ChEBI" id="CHEBI:78529"/>
        <dbReference type="EC" id="2.3.2.3"/>
    </reaction>
</comment>
<keyword evidence="11 20" id="KW-1133">Transmembrane helix</keyword>
<evidence type="ECO:0000256" key="20">
    <source>
        <dbReference type="SAM" id="Phobius"/>
    </source>
</evidence>
<keyword evidence="13 19" id="KW-0030">Aminoacyl-tRNA synthetase</keyword>
<keyword evidence="10 19" id="KW-0067">ATP-binding</keyword>
<dbReference type="Pfam" id="PF09924">
    <property type="entry name" value="LPG_synthase_C"/>
    <property type="match status" value="1"/>
</dbReference>
<dbReference type="GO" id="GO:0046677">
    <property type="term" value="P:response to antibiotic"/>
    <property type="evidence" value="ECO:0007669"/>
    <property type="project" value="UniProtKB-KW"/>
</dbReference>
<evidence type="ECO:0000256" key="12">
    <source>
        <dbReference type="ARBA" id="ARBA00023098"/>
    </source>
</evidence>
<dbReference type="NCBIfam" id="NF001756">
    <property type="entry name" value="PRK00484.1"/>
    <property type="match status" value="1"/>
</dbReference>
<evidence type="ECO:0000256" key="5">
    <source>
        <dbReference type="ARBA" id="ARBA00022598"/>
    </source>
</evidence>
<comment type="similarity">
    <text evidence="19">Belongs to the class-II aminoacyl-tRNA synthetase family.</text>
</comment>
<feature type="binding site" evidence="19">
    <location>
        <position position="1013"/>
    </location>
    <ligand>
        <name>Mg(2+)</name>
        <dbReference type="ChEBI" id="CHEBI:18420"/>
        <label>1</label>
    </ligand>
</feature>
<dbReference type="SUPFAM" id="SSF50249">
    <property type="entry name" value="Nucleic acid-binding proteins"/>
    <property type="match status" value="1"/>
</dbReference>
<evidence type="ECO:0000256" key="15">
    <source>
        <dbReference type="ARBA" id="ARBA00023268"/>
    </source>
</evidence>
<dbReference type="NCBIfam" id="NF002821">
    <property type="entry name" value="PRK02983.1"/>
    <property type="match status" value="1"/>
</dbReference>
<comment type="similarity">
    <text evidence="2">In the N-terminal section; belongs to the LPG synthetase family.</text>
</comment>
<keyword evidence="14" id="KW-0046">Antibiotic resistance</keyword>
<dbReference type="PANTHER" id="PTHR42918:SF15">
    <property type="entry name" value="LYSINE--TRNA LIGASE, CHLOROPLASTIC_MITOCHONDRIAL"/>
    <property type="match status" value="1"/>
</dbReference>
<dbReference type="EC" id="6.1.1.6" evidence="19"/>
<dbReference type="PRINTS" id="PR00982">
    <property type="entry name" value="TRNASYNTHLYS"/>
</dbReference>
<keyword evidence="22" id="KW-0012">Acyltransferase</keyword>
<keyword evidence="9 19" id="KW-0547">Nucleotide-binding</keyword>
<feature type="transmembrane region" description="Helical" evidence="20">
    <location>
        <begin position="149"/>
        <end position="168"/>
    </location>
</feature>
<dbReference type="Gene3D" id="3.30.930.10">
    <property type="entry name" value="Bira Bifunctional Protein, Domain 2"/>
    <property type="match status" value="1"/>
</dbReference>
<comment type="function">
    <text evidence="16">Catalyzes the production of L-lysyl-tRNA(Lys)transfer and the transfer of a lysyl group from L-lysyl-tRNA(Lys) to membrane-bound phosphatidylglycerol (PG), which produces lysylphosphatidylglycerol (LPG), one of the components of the bacterial membrane with a positive net charge. LPG synthesis contributes to the resistance to cationic antimicrobial peptides (CAMPs) and likely protects M.tuberculosis against the CAMPs produced by competiting microorganisms (bacteriocins). In fact, the modification of anionic phosphatidylglycerol with positively charged L-lysine results in repulsion of the peptides.</text>
</comment>
<dbReference type="NCBIfam" id="TIGR00499">
    <property type="entry name" value="lysS_bact"/>
    <property type="match status" value="1"/>
</dbReference>
<evidence type="ECO:0000256" key="7">
    <source>
        <dbReference type="ARBA" id="ARBA00022692"/>
    </source>
</evidence>
<keyword evidence="7 20" id="KW-0812">Transmembrane</keyword>
<evidence type="ECO:0000313" key="22">
    <source>
        <dbReference type="EMBL" id="MBL7626031.1"/>
    </source>
</evidence>